<name>A0A384ZWD9_9CAUD</name>
<dbReference type="EMBL" id="MH460460">
    <property type="protein sequence ID" value="AXG66552.1"/>
    <property type="molecule type" value="Genomic_DNA"/>
</dbReference>
<sequence length="348" mass="38939">MRILIVYHNACSDGSFAAATVSLAFPMDVIHYLALDHAHPDEADAVTSDNVPLHLLPEIRSYDRIYFVDIAINERQLADLTAFYKNDLYVFDHHDTRSMEKYKTECEALGIQPSTNVVFSSQHSGAMLSYFGVITQFSNGSPRVMSMIGNLMRIVQLVSDRDTWQLQNKRAFAFYEGYSREMFADKEETGVLHSSVPSTIANARNIVMNGNVEEIISLGEQRIKERNEHIEKLFKANGKIYEPNDIIAQRHAIMSTSRAIGSDAAQWIRDNNPGVKLVLIVRCAPDNAEPEKVFCSVRSDADSPISARSVANSFGGDGHVNAAGCVMSRKTFDTFYPEINPDYKQITV</sequence>
<organism evidence="1 2">
    <name type="scientific">Dickeya phage vB_DsoM_JA13</name>
    <dbReference type="NCBI Taxonomy" id="2283030"/>
    <lineage>
        <taxon>Viruses</taxon>
        <taxon>Duplodnaviria</taxon>
        <taxon>Heunggongvirae</taxon>
        <taxon>Uroviricota</taxon>
        <taxon>Caudoviricetes</taxon>
        <taxon>Salmondvirus</taxon>
        <taxon>Salmondvirus JA11</taxon>
    </lineage>
</organism>
<proteinExistence type="predicted"/>
<evidence type="ECO:0000313" key="2">
    <source>
        <dbReference type="Proteomes" id="UP000263742"/>
    </source>
</evidence>
<accession>A0A384ZWD9</accession>
<protein>
    <recommendedName>
        <fullName evidence="3">DHHA1 domain-containing protein</fullName>
    </recommendedName>
</protein>
<reference evidence="1 2" key="1">
    <citation type="journal article" date="2018" name="Front. Microbiol.">
        <title>Jumbo Bacteriophages Are Represented Within an Increasing Diversity of Environmental Viruses Infecting the Emerging Phytopathogen, Dickeya solani.</title>
        <authorList>
            <person name="Day A.W."/>
            <person name="Ahn J."/>
            <person name="Salmond G.P.C."/>
        </authorList>
    </citation>
    <scope>NUCLEOTIDE SEQUENCE [LARGE SCALE GENOMIC DNA]</scope>
</reference>
<gene>
    <name evidence="1" type="ORF">JA13_149</name>
</gene>
<dbReference type="InterPro" id="IPR038763">
    <property type="entry name" value="DHH_sf"/>
</dbReference>
<dbReference type="Proteomes" id="UP000263742">
    <property type="component" value="Segment"/>
</dbReference>
<evidence type="ECO:0000313" key="1">
    <source>
        <dbReference type="EMBL" id="AXG66552.1"/>
    </source>
</evidence>
<evidence type="ECO:0008006" key="3">
    <source>
        <dbReference type="Google" id="ProtNLM"/>
    </source>
</evidence>
<dbReference type="Gene3D" id="3.10.310.30">
    <property type="match status" value="1"/>
</dbReference>
<dbReference type="SUPFAM" id="SSF64182">
    <property type="entry name" value="DHH phosphoesterases"/>
    <property type="match status" value="1"/>
</dbReference>